<accession>A0ABW3RU68</accession>
<evidence type="ECO:0000256" key="7">
    <source>
        <dbReference type="RuleBase" id="RU363032"/>
    </source>
</evidence>
<feature type="transmembrane region" description="Helical" evidence="7">
    <location>
        <begin position="185"/>
        <end position="207"/>
    </location>
</feature>
<dbReference type="CDD" id="cd06261">
    <property type="entry name" value="TM_PBP2"/>
    <property type="match status" value="1"/>
</dbReference>
<evidence type="ECO:0000256" key="1">
    <source>
        <dbReference type="ARBA" id="ARBA00004651"/>
    </source>
</evidence>
<dbReference type="Pfam" id="PF00528">
    <property type="entry name" value="BPD_transp_1"/>
    <property type="match status" value="1"/>
</dbReference>
<keyword evidence="3" id="KW-1003">Cell membrane</keyword>
<feature type="transmembrane region" description="Helical" evidence="7">
    <location>
        <begin position="12"/>
        <end position="35"/>
    </location>
</feature>
<dbReference type="InterPro" id="IPR035906">
    <property type="entry name" value="MetI-like_sf"/>
</dbReference>
<keyword evidence="4 7" id="KW-0812">Transmembrane</keyword>
<keyword evidence="2 7" id="KW-0813">Transport</keyword>
<reference evidence="10" key="1">
    <citation type="journal article" date="2019" name="Int. J. Syst. Evol. Microbiol.">
        <title>The Global Catalogue of Microorganisms (GCM) 10K type strain sequencing project: providing services to taxonomists for standard genome sequencing and annotation.</title>
        <authorList>
            <consortium name="The Broad Institute Genomics Platform"/>
            <consortium name="The Broad Institute Genome Sequencing Center for Infectious Disease"/>
            <person name="Wu L."/>
            <person name="Ma J."/>
        </authorList>
    </citation>
    <scope>NUCLEOTIDE SEQUENCE [LARGE SCALE GENOMIC DNA]</scope>
    <source>
        <strain evidence="10">CCUG 59189</strain>
    </source>
</reference>
<dbReference type="Gene3D" id="1.10.3720.10">
    <property type="entry name" value="MetI-like"/>
    <property type="match status" value="1"/>
</dbReference>
<organism evidence="9 10">
    <name type="scientific">Paenibacillus puldeungensis</name>
    <dbReference type="NCBI Taxonomy" id="696536"/>
    <lineage>
        <taxon>Bacteria</taxon>
        <taxon>Bacillati</taxon>
        <taxon>Bacillota</taxon>
        <taxon>Bacilli</taxon>
        <taxon>Bacillales</taxon>
        <taxon>Paenibacillaceae</taxon>
        <taxon>Paenibacillus</taxon>
    </lineage>
</organism>
<gene>
    <name evidence="9" type="ORF">ACFQ3W_04015</name>
</gene>
<comment type="caution">
    <text evidence="9">The sequence shown here is derived from an EMBL/GenBank/DDBJ whole genome shotgun (WGS) entry which is preliminary data.</text>
</comment>
<keyword evidence="6 7" id="KW-0472">Membrane</keyword>
<sequence length="279" mass="31352">MNKSRAPHLIGKWALNILVTLFSITCVFPLIWMLYSSLKTQKEFSLNIISLPAKPQFHNYSDAYRIGKMQTYFWNSAYVSIISVALIIVIGFIVAYFLSRYKFPGATAIYLLFLSGMLIPIHGLLIPVFVEFKVLHLLNQHYTLILPYVAFGLPMVIFLMESFIRSIPMEMEEAAVVDGSTTVRTMFTIILPMCLPVLSTGLILSFLSSWNEFPFALVLLSRDSLKTLPVGLTNFNGQFSVNYTQMMAGMMIVVLPVLVTYLAFSKRIIQGMTAGAVKG</sequence>
<dbReference type="RefSeq" id="WP_379316849.1">
    <property type="nucleotide sequence ID" value="NZ_JBHTLM010000002.1"/>
</dbReference>
<feature type="transmembrane region" description="Helical" evidence="7">
    <location>
        <begin position="243"/>
        <end position="264"/>
    </location>
</feature>
<dbReference type="InterPro" id="IPR000515">
    <property type="entry name" value="MetI-like"/>
</dbReference>
<comment type="subcellular location">
    <subcellularLocation>
        <location evidence="1 7">Cell membrane</location>
        <topology evidence="1 7">Multi-pass membrane protein</topology>
    </subcellularLocation>
</comment>
<feature type="transmembrane region" description="Helical" evidence="7">
    <location>
        <begin position="110"/>
        <end position="130"/>
    </location>
</feature>
<keyword evidence="5 7" id="KW-1133">Transmembrane helix</keyword>
<feature type="transmembrane region" description="Helical" evidence="7">
    <location>
        <begin position="142"/>
        <end position="164"/>
    </location>
</feature>
<dbReference type="SUPFAM" id="SSF161098">
    <property type="entry name" value="MetI-like"/>
    <property type="match status" value="1"/>
</dbReference>
<evidence type="ECO:0000256" key="2">
    <source>
        <dbReference type="ARBA" id="ARBA00022448"/>
    </source>
</evidence>
<dbReference type="PANTHER" id="PTHR43744:SF12">
    <property type="entry name" value="ABC TRANSPORTER PERMEASE PROTEIN MG189-RELATED"/>
    <property type="match status" value="1"/>
</dbReference>
<evidence type="ECO:0000256" key="4">
    <source>
        <dbReference type="ARBA" id="ARBA00022692"/>
    </source>
</evidence>
<evidence type="ECO:0000313" key="9">
    <source>
        <dbReference type="EMBL" id="MFD1175466.1"/>
    </source>
</evidence>
<evidence type="ECO:0000256" key="3">
    <source>
        <dbReference type="ARBA" id="ARBA00022475"/>
    </source>
</evidence>
<proteinExistence type="inferred from homology"/>
<feature type="transmembrane region" description="Helical" evidence="7">
    <location>
        <begin position="77"/>
        <end position="98"/>
    </location>
</feature>
<evidence type="ECO:0000256" key="5">
    <source>
        <dbReference type="ARBA" id="ARBA00022989"/>
    </source>
</evidence>
<evidence type="ECO:0000259" key="8">
    <source>
        <dbReference type="PROSITE" id="PS50928"/>
    </source>
</evidence>
<dbReference type="Proteomes" id="UP001597262">
    <property type="component" value="Unassembled WGS sequence"/>
</dbReference>
<dbReference type="PANTHER" id="PTHR43744">
    <property type="entry name" value="ABC TRANSPORTER PERMEASE PROTEIN MG189-RELATED-RELATED"/>
    <property type="match status" value="1"/>
</dbReference>
<comment type="similarity">
    <text evidence="7">Belongs to the binding-protein-dependent transport system permease family.</text>
</comment>
<dbReference type="EMBL" id="JBHTLM010000002">
    <property type="protein sequence ID" value="MFD1175466.1"/>
    <property type="molecule type" value="Genomic_DNA"/>
</dbReference>
<evidence type="ECO:0000313" key="10">
    <source>
        <dbReference type="Proteomes" id="UP001597262"/>
    </source>
</evidence>
<keyword evidence="10" id="KW-1185">Reference proteome</keyword>
<protein>
    <submittedName>
        <fullName evidence="9">Carbohydrate ABC transporter permease</fullName>
    </submittedName>
</protein>
<feature type="domain" description="ABC transmembrane type-1" evidence="8">
    <location>
        <begin position="73"/>
        <end position="264"/>
    </location>
</feature>
<evidence type="ECO:0000256" key="6">
    <source>
        <dbReference type="ARBA" id="ARBA00023136"/>
    </source>
</evidence>
<name>A0ABW3RU68_9BACL</name>
<dbReference type="PROSITE" id="PS50928">
    <property type="entry name" value="ABC_TM1"/>
    <property type="match status" value="1"/>
</dbReference>